<feature type="non-terminal residue" evidence="2">
    <location>
        <position position="1"/>
    </location>
</feature>
<dbReference type="InterPro" id="IPR036291">
    <property type="entry name" value="NAD(P)-bd_dom_sf"/>
</dbReference>
<dbReference type="SUPFAM" id="SSF51735">
    <property type="entry name" value="NAD(P)-binding Rossmann-fold domains"/>
    <property type="match status" value="1"/>
</dbReference>
<dbReference type="Gene3D" id="3.40.50.720">
    <property type="entry name" value="NAD(P)-binding Rossmann-like Domain"/>
    <property type="match status" value="1"/>
</dbReference>
<dbReference type="PANTHER" id="PTHR43245">
    <property type="entry name" value="BIFUNCTIONAL POLYMYXIN RESISTANCE PROTEIN ARNA"/>
    <property type="match status" value="1"/>
</dbReference>
<accession>A0A381Y1Z0</accession>
<feature type="domain" description="NAD-dependent epimerase/dehydratase" evidence="1">
    <location>
        <begin position="2"/>
        <end position="221"/>
    </location>
</feature>
<dbReference type="CDD" id="cd08946">
    <property type="entry name" value="SDR_e"/>
    <property type="match status" value="1"/>
</dbReference>
<name>A0A381Y1Z0_9ZZZZ</name>
<dbReference type="Pfam" id="PF01370">
    <property type="entry name" value="Epimerase"/>
    <property type="match status" value="1"/>
</dbReference>
<evidence type="ECO:0000313" key="2">
    <source>
        <dbReference type="EMBL" id="SVA70965.1"/>
    </source>
</evidence>
<dbReference type="EMBL" id="UINC01017197">
    <property type="protein sequence ID" value="SVA70965.1"/>
    <property type="molecule type" value="Genomic_DNA"/>
</dbReference>
<gene>
    <name evidence="2" type="ORF">METZ01_LOCUS123819</name>
</gene>
<dbReference type="PANTHER" id="PTHR43245:SF23">
    <property type="entry name" value="NAD(P)-BINDING DOMAIN-CONTAINING PROTEIN"/>
    <property type="match status" value="1"/>
</dbReference>
<proteinExistence type="predicted"/>
<sequence length="311" mass="35279">VLVPRLLANDYCVTVYDLMIYGENVLQKHSNLTVVKGDIRDQKLLKEAMLDQDAVIHLACISNDPSFELNPALGRSINLDAFQPLVEISRKQGVKRFIYASSSSVYGIKQEADVNEAMTLEPLTDYSRFKAECEKILLEYQSPSFSTVIVRPATVCGYSPRQRLDVIVNILTNLAYNKREMSIFGGEQLRPNIHIADMVDSYLLLLESDDLEVAGQIFNAGFENQKVKELAQIVKEEIGQDVRMVTLPTEDNRSYHISSKKIYDELGFKASRTIRDAVIDIKKAFDQGKLPNSLNDERYFNIKRMQSLNLS</sequence>
<organism evidence="2">
    <name type="scientific">marine metagenome</name>
    <dbReference type="NCBI Taxonomy" id="408172"/>
    <lineage>
        <taxon>unclassified sequences</taxon>
        <taxon>metagenomes</taxon>
        <taxon>ecological metagenomes</taxon>
    </lineage>
</organism>
<reference evidence="2" key="1">
    <citation type="submission" date="2018-05" db="EMBL/GenBank/DDBJ databases">
        <authorList>
            <person name="Lanie J.A."/>
            <person name="Ng W.-L."/>
            <person name="Kazmierczak K.M."/>
            <person name="Andrzejewski T.M."/>
            <person name="Davidsen T.M."/>
            <person name="Wayne K.J."/>
            <person name="Tettelin H."/>
            <person name="Glass J.I."/>
            <person name="Rusch D."/>
            <person name="Podicherti R."/>
            <person name="Tsui H.-C.T."/>
            <person name="Winkler M.E."/>
        </authorList>
    </citation>
    <scope>NUCLEOTIDE SEQUENCE</scope>
</reference>
<protein>
    <recommendedName>
        <fullName evidence="1">NAD-dependent epimerase/dehydratase domain-containing protein</fullName>
    </recommendedName>
</protein>
<dbReference type="AlphaFoldDB" id="A0A381Y1Z0"/>
<evidence type="ECO:0000259" key="1">
    <source>
        <dbReference type="Pfam" id="PF01370"/>
    </source>
</evidence>
<dbReference type="InterPro" id="IPR050177">
    <property type="entry name" value="Lipid_A_modif_metabolic_enz"/>
</dbReference>
<dbReference type="InterPro" id="IPR001509">
    <property type="entry name" value="Epimerase_deHydtase"/>
</dbReference>